<organism evidence="10 11">
    <name type="scientific">Thioclava kandeliae</name>
    <dbReference type="NCBI Taxonomy" id="3070818"/>
    <lineage>
        <taxon>Bacteria</taxon>
        <taxon>Pseudomonadati</taxon>
        <taxon>Pseudomonadota</taxon>
        <taxon>Alphaproteobacteria</taxon>
        <taxon>Rhodobacterales</taxon>
        <taxon>Paracoccaceae</taxon>
        <taxon>Thioclava</taxon>
    </lineage>
</organism>
<keyword evidence="7 8" id="KW-0472">Membrane</keyword>
<dbReference type="Proteomes" id="UP001438953">
    <property type="component" value="Unassembled WGS sequence"/>
</dbReference>
<dbReference type="Pfam" id="PF00528">
    <property type="entry name" value="BPD_transp_1"/>
    <property type="match status" value="2"/>
</dbReference>
<dbReference type="Gene3D" id="1.10.3720.10">
    <property type="entry name" value="MetI-like"/>
    <property type="match status" value="2"/>
</dbReference>
<dbReference type="InterPro" id="IPR000515">
    <property type="entry name" value="MetI-like"/>
</dbReference>
<evidence type="ECO:0000256" key="2">
    <source>
        <dbReference type="ARBA" id="ARBA00007069"/>
    </source>
</evidence>
<dbReference type="CDD" id="cd06261">
    <property type="entry name" value="TM_PBP2"/>
    <property type="match status" value="2"/>
</dbReference>
<sequence length="578" mass="62695">MADLSADTTLGPRRPRLKAGVIWLAAPAVLLLLAFMVYPMAEIFRLAVVDQTGFTWKYMAKAMSPGLYARVLGTTFSVSLQVTLWCIVLGYPLAYWLAGLRGRPQRVALFFILLPFWTSALIKNFSWMVVLGRNGIVAQWVEALGLGKADGLLYNQTTVIFAMVHTMLPLAVITMLPVIRQIDPRLYPAAMTLGASGPRAFWQVMIPLSMRGISSASLLIFVASLGFFVTPSLVGGPKQTMIGQLIIMQINQLQNWSQGAALAVMLLLAALVSVFVFDRIFGISSVADASARPHDSRIRRFGLWLSDGVGALADRLPAGLGRPTLNLFAGVMILILMLPIIAFVPMAFSATPELRFPPQGFSLQWFHELFTSQIWLGAITRSLLIGFATAALTVVIGTLAAVALARSKSKAGTPVFLLILSPMIIPPIALAVSMFYLFAKIGLIASNLGIIIGHSVIALPIVFVILLTTVKGYDWRLNDAALTLGASRAQVWRKVALPILQGGLAAGFVTGFLQSFEELTVALFIGGGLKTTLPRQMWDSILLQATPIIACASVVMLLIVMVFFGLLELSQSRRSKKH</sequence>
<feature type="transmembrane region" description="Helical" evidence="8">
    <location>
        <begin position="444"/>
        <end position="470"/>
    </location>
</feature>
<comment type="subcellular location">
    <subcellularLocation>
        <location evidence="1 8">Cell membrane</location>
        <topology evidence="1 8">Multi-pass membrane protein</topology>
    </subcellularLocation>
</comment>
<comment type="caution">
    <text evidence="10">The sequence shown here is derived from an EMBL/GenBank/DDBJ whole genome shotgun (WGS) entry which is preliminary data.</text>
</comment>
<feature type="transmembrane region" description="Helical" evidence="8">
    <location>
        <begin position="416"/>
        <end position="438"/>
    </location>
</feature>
<evidence type="ECO:0000256" key="6">
    <source>
        <dbReference type="ARBA" id="ARBA00022989"/>
    </source>
</evidence>
<feature type="domain" description="ABC transmembrane type-1" evidence="9">
    <location>
        <begin position="72"/>
        <end position="277"/>
    </location>
</feature>
<feature type="transmembrane region" description="Helical" evidence="8">
    <location>
        <begin position="21"/>
        <end position="41"/>
    </location>
</feature>
<evidence type="ECO:0000259" key="9">
    <source>
        <dbReference type="PROSITE" id="PS50928"/>
    </source>
</evidence>
<accession>A0ABV1SE98</accession>
<feature type="domain" description="ABC transmembrane type-1" evidence="9">
    <location>
        <begin position="379"/>
        <end position="567"/>
    </location>
</feature>
<dbReference type="EMBL" id="JAYWLC010000003">
    <property type="protein sequence ID" value="MER5171233.1"/>
    <property type="molecule type" value="Genomic_DNA"/>
</dbReference>
<gene>
    <name evidence="10" type="ORF">VSX56_05525</name>
</gene>
<proteinExistence type="inferred from homology"/>
<evidence type="ECO:0000256" key="3">
    <source>
        <dbReference type="ARBA" id="ARBA00022448"/>
    </source>
</evidence>
<dbReference type="RefSeq" id="WP_350935456.1">
    <property type="nucleotide sequence ID" value="NZ_JAYWLC010000003.1"/>
</dbReference>
<dbReference type="PROSITE" id="PS50928">
    <property type="entry name" value="ABC_TM1"/>
    <property type="match status" value="2"/>
</dbReference>
<comment type="similarity">
    <text evidence="2">Belongs to the binding-protein-dependent transport system permease family. CysTW subfamily.</text>
</comment>
<protein>
    <submittedName>
        <fullName evidence="10">ABC transporter permease subunit</fullName>
    </submittedName>
</protein>
<reference evidence="10 11" key="2">
    <citation type="submission" date="2024-06" db="EMBL/GenBank/DDBJ databases">
        <title>Thioclava kandeliae sp. nov. from a rhizosphere soil sample of Kandelia candel in a mangrove.</title>
        <authorList>
            <person name="Mu T."/>
        </authorList>
    </citation>
    <scope>NUCLEOTIDE SEQUENCE [LARGE SCALE GENOMIC DNA]</scope>
    <source>
        <strain evidence="10 11">CPCC 100088</strain>
    </source>
</reference>
<dbReference type="PANTHER" id="PTHR42929:SF5">
    <property type="entry name" value="ABC TRANSPORTER PERMEASE PROTEIN"/>
    <property type="match status" value="1"/>
</dbReference>
<dbReference type="SUPFAM" id="SSF161098">
    <property type="entry name" value="MetI-like"/>
    <property type="match status" value="2"/>
</dbReference>
<dbReference type="PANTHER" id="PTHR42929">
    <property type="entry name" value="INNER MEMBRANE ABC TRANSPORTER PERMEASE PROTEIN YDCU-RELATED-RELATED"/>
    <property type="match status" value="1"/>
</dbReference>
<feature type="transmembrane region" description="Helical" evidence="8">
    <location>
        <begin position="256"/>
        <end position="277"/>
    </location>
</feature>
<keyword evidence="3 8" id="KW-0813">Transport</keyword>
<name>A0ABV1SE98_9RHOB</name>
<feature type="transmembrane region" description="Helical" evidence="8">
    <location>
        <begin position="541"/>
        <end position="567"/>
    </location>
</feature>
<reference evidence="10 11" key="1">
    <citation type="submission" date="2024-01" db="EMBL/GenBank/DDBJ databases">
        <authorList>
            <person name="Deng Y."/>
            <person name="Su J."/>
        </authorList>
    </citation>
    <scope>NUCLEOTIDE SEQUENCE [LARGE SCALE GENOMIC DNA]</scope>
    <source>
        <strain evidence="10 11">CPCC 100088</strain>
    </source>
</reference>
<keyword evidence="4" id="KW-1003">Cell membrane</keyword>
<feature type="transmembrane region" description="Helical" evidence="8">
    <location>
        <begin position="107"/>
        <end position="130"/>
    </location>
</feature>
<feature type="transmembrane region" description="Helical" evidence="8">
    <location>
        <begin position="383"/>
        <end position="404"/>
    </location>
</feature>
<feature type="transmembrane region" description="Helical" evidence="8">
    <location>
        <begin position="159"/>
        <end position="179"/>
    </location>
</feature>
<keyword evidence="11" id="KW-1185">Reference proteome</keyword>
<keyword evidence="5 8" id="KW-0812">Transmembrane</keyword>
<evidence type="ECO:0000313" key="10">
    <source>
        <dbReference type="EMBL" id="MER5171233.1"/>
    </source>
</evidence>
<dbReference type="InterPro" id="IPR035906">
    <property type="entry name" value="MetI-like_sf"/>
</dbReference>
<keyword evidence="6 8" id="KW-1133">Transmembrane helix</keyword>
<feature type="transmembrane region" description="Helical" evidence="8">
    <location>
        <begin position="325"/>
        <end position="348"/>
    </location>
</feature>
<evidence type="ECO:0000256" key="4">
    <source>
        <dbReference type="ARBA" id="ARBA00022475"/>
    </source>
</evidence>
<evidence type="ECO:0000256" key="1">
    <source>
        <dbReference type="ARBA" id="ARBA00004651"/>
    </source>
</evidence>
<evidence type="ECO:0000256" key="7">
    <source>
        <dbReference type="ARBA" id="ARBA00023136"/>
    </source>
</evidence>
<feature type="transmembrane region" description="Helical" evidence="8">
    <location>
        <begin position="216"/>
        <end position="236"/>
    </location>
</feature>
<feature type="transmembrane region" description="Helical" evidence="8">
    <location>
        <begin position="491"/>
        <end position="513"/>
    </location>
</feature>
<evidence type="ECO:0000256" key="8">
    <source>
        <dbReference type="RuleBase" id="RU363032"/>
    </source>
</evidence>
<evidence type="ECO:0000256" key="5">
    <source>
        <dbReference type="ARBA" id="ARBA00022692"/>
    </source>
</evidence>
<evidence type="ECO:0000313" key="11">
    <source>
        <dbReference type="Proteomes" id="UP001438953"/>
    </source>
</evidence>
<feature type="transmembrane region" description="Helical" evidence="8">
    <location>
        <begin position="67"/>
        <end position="95"/>
    </location>
</feature>